<dbReference type="AlphaFoldDB" id="A0AAW1KMQ6"/>
<reference evidence="1 2" key="1">
    <citation type="journal article" date="2024" name="BMC Genomics">
        <title>De novo assembly and annotation of Popillia japonica's genome with initial clues to its potential as an invasive pest.</title>
        <authorList>
            <person name="Cucini C."/>
            <person name="Boschi S."/>
            <person name="Funari R."/>
            <person name="Cardaioli E."/>
            <person name="Iannotti N."/>
            <person name="Marturano G."/>
            <person name="Paoli F."/>
            <person name="Bruttini M."/>
            <person name="Carapelli A."/>
            <person name="Frati F."/>
            <person name="Nardi F."/>
        </authorList>
    </citation>
    <scope>NUCLEOTIDE SEQUENCE [LARGE SCALE GENOMIC DNA]</scope>
    <source>
        <strain evidence="1">DMR45628</strain>
    </source>
</reference>
<comment type="caution">
    <text evidence="1">The sequence shown here is derived from an EMBL/GenBank/DDBJ whole genome shotgun (WGS) entry which is preliminary data.</text>
</comment>
<dbReference type="Proteomes" id="UP001458880">
    <property type="component" value="Unassembled WGS sequence"/>
</dbReference>
<proteinExistence type="predicted"/>
<organism evidence="1 2">
    <name type="scientific">Popillia japonica</name>
    <name type="common">Japanese beetle</name>
    <dbReference type="NCBI Taxonomy" id="7064"/>
    <lineage>
        <taxon>Eukaryota</taxon>
        <taxon>Metazoa</taxon>
        <taxon>Ecdysozoa</taxon>
        <taxon>Arthropoda</taxon>
        <taxon>Hexapoda</taxon>
        <taxon>Insecta</taxon>
        <taxon>Pterygota</taxon>
        <taxon>Neoptera</taxon>
        <taxon>Endopterygota</taxon>
        <taxon>Coleoptera</taxon>
        <taxon>Polyphaga</taxon>
        <taxon>Scarabaeiformia</taxon>
        <taxon>Scarabaeidae</taxon>
        <taxon>Rutelinae</taxon>
        <taxon>Popillia</taxon>
    </lineage>
</organism>
<sequence>MENWNLPFILNANVRSIIHRFLQELDLNILHDTDSENGEGNHTDDFVEDDLLLEDVSEEEEQPSNGEGDIPIIASEIVIFPSRDRMKRYRNKWTTTGTDDFSLRKRFNSSASIRRDRNRWRSRSPVILRNRAGST</sequence>
<evidence type="ECO:0000313" key="1">
    <source>
        <dbReference type="EMBL" id="KAK9720868.1"/>
    </source>
</evidence>
<protein>
    <submittedName>
        <fullName evidence="1">Uncharacterized protein</fullName>
    </submittedName>
</protein>
<keyword evidence="2" id="KW-1185">Reference proteome</keyword>
<evidence type="ECO:0000313" key="2">
    <source>
        <dbReference type="Proteomes" id="UP001458880"/>
    </source>
</evidence>
<name>A0AAW1KMQ6_POPJA</name>
<accession>A0AAW1KMQ6</accession>
<dbReference type="EMBL" id="JASPKY010000206">
    <property type="protein sequence ID" value="KAK9720868.1"/>
    <property type="molecule type" value="Genomic_DNA"/>
</dbReference>
<gene>
    <name evidence="1" type="ORF">QE152_g21873</name>
</gene>